<dbReference type="PROSITE" id="PS50886">
    <property type="entry name" value="TRBD"/>
    <property type="match status" value="1"/>
</dbReference>
<feature type="binding site" evidence="15">
    <location>
        <position position="468"/>
    </location>
    <ligand>
        <name>Mg(2+)</name>
        <dbReference type="ChEBI" id="CHEBI:18420"/>
        <note>shared with alpha subunit</note>
    </ligand>
</feature>
<evidence type="ECO:0000256" key="11">
    <source>
        <dbReference type="ARBA" id="ARBA00022884"/>
    </source>
</evidence>
<feature type="binding site" evidence="15">
    <location>
        <position position="474"/>
    </location>
    <ligand>
        <name>Mg(2+)</name>
        <dbReference type="ChEBI" id="CHEBI:18420"/>
        <note>shared with alpha subunit</note>
    </ligand>
</feature>
<evidence type="ECO:0000256" key="1">
    <source>
        <dbReference type="ARBA" id="ARBA00004496"/>
    </source>
</evidence>
<keyword evidence="5 16" id="KW-0820">tRNA-binding</keyword>
<dbReference type="InterPro" id="IPR033714">
    <property type="entry name" value="tRNA_bind_bactPheRS"/>
</dbReference>
<sequence>MKISYNWLKQFLKTKWTAEETEVLLTDLGLEVEGITDFVSIKGGLEGIVVGYVESCEPHPNADRLNLTKVNVGQDQLLSIVCGAPNVAVGQNVPVATIGTTLYDEKGQPWPIKKGKIRGEVSEGMICAEDEIGLGKSHDGIMVLGENLIPGTPLNQVFSVEKDQVFEIGLTPNRADAMSHWGVARDLRAGLIQNEVNIPIDTPSVSSFHVDNRSMRVSISVEKPELAPRYCGVSISGLEVKDSPDWLKNRLKAIGINPKNNIVDATNYVLHELGQPLHAFDLDKVKNNKIEVKTLKSGTKFITLDGVERELHEDDLMICDSEKPLCMAGIFGGSESAVSTSTTDIFLESAYFNPVSIRKTAKRHGLNTDASFRYERGIDPNITEFALKRAVILIQEVAGGVVSSDIDDFYPKKIEDFQVFLTFDKINQLIGQEIDTGVIKTILTSLDIKVNNVSESGLGLTIPAYRVDVQREVDVIEEILRVYGYNNIESDSKFNVSVANSSIYDDYKVQNKLADQLVSQGFYEIMSNSLTTKAYVKMSEDLNEEHNVNILNALSNDLGVMRQSMLFSGLESVSYNINRKKNDLKFFEFGKTYKNIEGEYFETKHLSLFITGPKTKESWTMSQERTNFFTLKGYVAKIFEKLGLSNLDFQSVESKSISEGLTGKLNSKTIVDFGRVKTDVLTHFNIQQEVLFADINWSNILEVIEKKQLKIKEIPKFPTTQRDFALLLDQSVNFDELKELAFMTDKKILKGVDLFDVYEGDKLPEKKKSYALRFKFMDEKKTLTDKQVDKVMKKLQNQFEIKFNASLR</sequence>
<evidence type="ECO:0000259" key="17">
    <source>
        <dbReference type="PROSITE" id="PS50886"/>
    </source>
</evidence>
<keyword evidence="9 15" id="KW-0067">ATP-binding</keyword>
<dbReference type="EMBL" id="JAIQZE010000007">
    <property type="protein sequence ID" value="MBZ9778815.1"/>
    <property type="molecule type" value="Genomic_DNA"/>
</dbReference>
<dbReference type="InterPro" id="IPR036690">
    <property type="entry name" value="Fdx_antiC-bd_sf"/>
</dbReference>
<accession>A0ABS7XIL1</accession>
<protein>
    <recommendedName>
        <fullName evidence="15">Phenylalanine--tRNA ligase beta subunit</fullName>
        <ecNumber evidence="15">6.1.1.20</ecNumber>
    </recommendedName>
    <alternativeName>
        <fullName evidence="15">Phenylalanyl-tRNA synthetase beta subunit</fullName>
        <shortName evidence="15">PheRS</shortName>
    </alternativeName>
</protein>
<comment type="caution">
    <text evidence="20">The sequence shown here is derived from an EMBL/GenBank/DDBJ whole genome shotgun (WGS) entry which is preliminary data.</text>
</comment>
<dbReference type="SMART" id="SM00874">
    <property type="entry name" value="B5"/>
    <property type="match status" value="1"/>
</dbReference>
<feature type="domain" description="B5" evidence="19">
    <location>
        <begin position="414"/>
        <end position="490"/>
    </location>
</feature>
<dbReference type="InterPro" id="IPR005121">
    <property type="entry name" value="Fdx_antiC-bd"/>
</dbReference>
<dbReference type="Gene3D" id="3.30.70.380">
    <property type="entry name" value="Ferrodoxin-fold anticodon-binding domain"/>
    <property type="match status" value="1"/>
</dbReference>
<comment type="similarity">
    <text evidence="2 15">Belongs to the phenylalanyl-tRNA synthetase beta subunit family. Type 1 subfamily.</text>
</comment>
<dbReference type="Pfam" id="PF17759">
    <property type="entry name" value="tRNA_synthFbeta"/>
    <property type="match status" value="1"/>
</dbReference>
<dbReference type="NCBIfam" id="TIGR00472">
    <property type="entry name" value="pheT_bact"/>
    <property type="match status" value="1"/>
</dbReference>
<keyword evidence="8 15" id="KW-0547">Nucleotide-binding</keyword>
<dbReference type="SUPFAM" id="SSF54991">
    <property type="entry name" value="Anticodon-binding domain of PheRS"/>
    <property type="match status" value="1"/>
</dbReference>
<dbReference type="HAMAP" id="MF_00283">
    <property type="entry name" value="Phe_tRNA_synth_beta1"/>
    <property type="match status" value="1"/>
</dbReference>
<dbReference type="SUPFAM" id="SSF56037">
    <property type="entry name" value="PheT/TilS domain"/>
    <property type="match status" value="1"/>
</dbReference>
<gene>
    <name evidence="15 20" type="primary">pheT</name>
    <name evidence="20" type="ORF">LB452_07760</name>
</gene>
<evidence type="ECO:0000256" key="3">
    <source>
        <dbReference type="ARBA" id="ARBA00011209"/>
    </source>
</evidence>
<comment type="subunit">
    <text evidence="3 15">Tetramer of two alpha and two beta subunits.</text>
</comment>
<comment type="cofactor">
    <cofactor evidence="15">
        <name>Mg(2+)</name>
        <dbReference type="ChEBI" id="CHEBI:18420"/>
    </cofactor>
    <text evidence="15">Binds 2 magnesium ions per tetramer.</text>
</comment>
<dbReference type="InterPro" id="IPR002547">
    <property type="entry name" value="tRNA-bd_dom"/>
</dbReference>
<dbReference type="GO" id="GO:0004826">
    <property type="term" value="F:phenylalanine-tRNA ligase activity"/>
    <property type="evidence" value="ECO:0007669"/>
    <property type="project" value="UniProtKB-EC"/>
</dbReference>
<dbReference type="NCBIfam" id="NF045760">
    <property type="entry name" value="YtpR"/>
    <property type="match status" value="1"/>
</dbReference>
<keyword evidence="6 15" id="KW-0436">Ligase</keyword>
<dbReference type="Pfam" id="PF01588">
    <property type="entry name" value="tRNA_bind"/>
    <property type="match status" value="1"/>
</dbReference>
<keyword evidence="11 16" id="KW-0694">RNA-binding</keyword>
<evidence type="ECO:0000256" key="2">
    <source>
        <dbReference type="ARBA" id="ARBA00008653"/>
    </source>
</evidence>
<evidence type="ECO:0000256" key="8">
    <source>
        <dbReference type="ARBA" id="ARBA00022741"/>
    </source>
</evidence>
<comment type="subcellular location">
    <subcellularLocation>
        <location evidence="1 15">Cytoplasm</location>
    </subcellularLocation>
</comment>
<dbReference type="InterPro" id="IPR045060">
    <property type="entry name" value="Phe-tRNA-ligase_IIc_bsu"/>
</dbReference>
<dbReference type="SUPFAM" id="SSF50249">
    <property type="entry name" value="Nucleic acid-binding proteins"/>
    <property type="match status" value="1"/>
</dbReference>
<keyword evidence="21" id="KW-1185">Reference proteome</keyword>
<evidence type="ECO:0000256" key="16">
    <source>
        <dbReference type="PROSITE-ProRule" id="PRU00209"/>
    </source>
</evidence>
<evidence type="ECO:0000256" key="14">
    <source>
        <dbReference type="ARBA" id="ARBA00049255"/>
    </source>
</evidence>
<keyword evidence="4 15" id="KW-0963">Cytoplasm</keyword>
<dbReference type="PROSITE" id="PS51447">
    <property type="entry name" value="FDX_ACB"/>
    <property type="match status" value="1"/>
</dbReference>
<feature type="domain" description="TRNA-binding" evidence="17">
    <location>
        <begin position="42"/>
        <end position="155"/>
    </location>
</feature>
<organism evidence="20 21">
    <name type="scientific">Psychroflexus longus</name>
    <dbReference type="NCBI Taxonomy" id="2873596"/>
    <lineage>
        <taxon>Bacteria</taxon>
        <taxon>Pseudomonadati</taxon>
        <taxon>Bacteroidota</taxon>
        <taxon>Flavobacteriia</taxon>
        <taxon>Flavobacteriales</taxon>
        <taxon>Flavobacteriaceae</taxon>
        <taxon>Psychroflexus</taxon>
    </lineage>
</organism>
<dbReference type="InterPro" id="IPR041616">
    <property type="entry name" value="PheRS_beta_core"/>
</dbReference>
<dbReference type="SUPFAM" id="SSF55681">
    <property type="entry name" value="Class II aaRS and biotin synthetases"/>
    <property type="match status" value="1"/>
</dbReference>
<comment type="catalytic activity">
    <reaction evidence="14 15">
        <text>tRNA(Phe) + L-phenylalanine + ATP = L-phenylalanyl-tRNA(Phe) + AMP + diphosphate + H(+)</text>
        <dbReference type="Rhea" id="RHEA:19413"/>
        <dbReference type="Rhea" id="RHEA-COMP:9668"/>
        <dbReference type="Rhea" id="RHEA-COMP:9699"/>
        <dbReference type="ChEBI" id="CHEBI:15378"/>
        <dbReference type="ChEBI" id="CHEBI:30616"/>
        <dbReference type="ChEBI" id="CHEBI:33019"/>
        <dbReference type="ChEBI" id="CHEBI:58095"/>
        <dbReference type="ChEBI" id="CHEBI:78442"/>
        <dbReference type="ChEBI" id="CHEBI:78531"/>
        <dbReference type="ChEBI" id="CHEBI:456215"/>
        <dbReference type="EC" id="6.1.1.20"/>
    </reaction>
</comment>
<keyword evidence="7 15" id="KW-0479">Metal-binding</keyword>
<dbReference type="Pfam" id="PF03147">
    <property type="entry name" value="FDX-ACB"/>
    <property type="match status" value="1"/>
</dbReference>
<dbReference type="Gene3D" id="2.40.50.140">
    <property type="entry name" value="Nucleic acid-binding proteins"/>
    <property type="match status" value="1"/>
</dbReference>
<dbReference type="Gene3D" id="3.30.56.10">
    <property type="match status" value="2"/>
</dbReference>
<evidence type="ECO:0000256" key="13">
    <source>
        <dbReference type="ARBA" id="ARBA00023146"/>
    </source>
</evidence>
<keyword evidence="13 15" id="KW-0030">Aminoacyl-tRNA synthetase</keyword>
<evidence type="ECO:0000256" key="4">
    <source>
        <dbReference type="ARBA" id="ARBA00022490"/>
    </source>
</evidence>
<evidence type="ECO:0000256" key="9">
    <source>
        <dbReference type="ARBA" id="ARBA00022840"/>
    </source>
</evidence>
<keyword evidence="12 15" id="KW-0648">Protein biosynthesis</keyword>
<dbReference type="SUPFAM" id="SSF46955">
    <property type="entry name" value="Putative DNA-binding domain"/>
    <property type="match status" value="1"/>
</dbReference>
<evidence type="ECO:0000256" key="5">
    <source>
        <dbReference type="ARBA" id="ARBA00022555"/>
    </source>
</evidence>
<evidence type="ECO:0000313" key="20">
    <source>
        <dbReference type="EMBL" id="MBZ9778815.1"/>
    </source>
</evidence>
<evidence type="ECO:0000256" key="12">
    <source>
        <dbReference type="ARBA" id="ARBA00022917"/>
    </source>
</evidence>
<dbReference type="Pfam" id="PF03483">
    <property type="entry name" value="B3_4"/>
    <property type="match status" value="1"/>
</dbReference>
<dbReference type="EC" id="6.1.1.20" evidence="15"/>
<dbReference type="CDD" id="cd00769">
    <property type="entry name" value="PheRS_beta_core"/>
    <property type="match status" value="1"/>
</dbReference>
<evidence type="ECO:0000256" key="7">
    <source>
        <dbReference type="ARBA" id="ARBA00022723"/>
    </source>
</evidence>
<dbReference type="InterPro" id="IPR005147">
    <property type="entry name" value="tRNA_synthase_B5-dom"/>
</dbReference>
<evidence type="ECO:0000256" key="10">
    <source>
        <dbReference type="ARBA" id="ARBA00022842"/>
    </source>
</evidence>
<dbReference type="PROSITE" id="PS51483">
    <property type="entry name" value="B5"/>
    <property type="match status" value="1"/>
</dbReference>
<dbReference type="InterPro" id="IPR012340">
    <property type="entry name" value="NA-bd_OB-fold"/>
</dbReference>
<dbReference type="InterPro" id="IPR020825">
    <property type="entry name" value="Phe-tRNA_synthase-like_B3/B4"/>
</dbReference>
<dbReference type="PANTHER" id="PTHR10947:SF0">
    <property type="entry name" value="PHENYLALANINE--TRNA LIGASE BETA SUBUNIT"/>
    <property type="match status" value="1"/>
</dbReference>
<dbReference type="InterPro" id="IPR004532">
    <property type="entry name" value="Phe-tRNA-ligase_IIc_bsu_bact"/>
</dbReference>
<feature type="binding site" evidence="15">
    <location>
        <position position="477"/>
    </location>
    <ligand>
        <name>Mg(2+)</name>
        <dbReference type="ChEBI" id="CHEBI:18420"/>
        <note>shared with alpha subunit</note>
    </ligand>
</feature>
<dbReference type="InterPro" id="IPR009061">
    <property type="entry name" value="DNA-bd_dom_put_sf"/>
</dbReference>
<proteinExistence type="inferred from homology"/>
<feature type="binding site" evidence="15">
    <location>
        <position position="478"/>
    </location>
    <ligand>
        <name>Mg(2+)</name>
        <dbReference type="ChEBI" id="CHEBI:18420"/>
        <note>shared with alpha subunit</note>
    </ligand>
</feature>
<evidence type="ECO:0000259" key="18">
    <source>
        <dbReference type="PROSITE" id="PS51447"/>
    </source>
</evidence>
<dbReference type="RefSeq" id="WP_224461166.1">
    <property type="nucleotide sequence ID" value="NZ_JAIQZE010000007.1"/>
</dbReference>
<dbReference type="SMART" id="SM00873">
    <property type="entry name" value="B3_4"/>
    <property type="match status" value="1"/>
</dbReference>
<feature type="domain" description="FDX-ACB" evidence="18">
    <location>
        <begin position="715"/>
        <end position="808"/>
    </location>
</feature>
<dbReference type="PANTHER" id="PTHR10947">
    <property type="entry name" value="PHENYLALANYL-TRNA SYNTHETASE BETA CHAIN AND LEUCINE-RICH REPEAT-CONTAINING PROTEIN 47"/>
    <property type="match status" value="1"/>
</dbReference>
<dbReference type="Pfam" id="PF03484">
    <property type="entry name" value="B5"/>
    <property type="match status" value="1"/>
</dbReference>
<name>A0ABS7XIL1_9FLAO</name>
<dbReference type="Gene3D" id="3.30.930.10">
    <property type="entry name" value="Bira Bifunctional Protein, Domain 2"/>
    <property type="match status" value="1"/>
</dbReference>
<evidence type="ECO:0000313" key="21">
    <source>
        <dbReference type="Proteomes" id="UP001199314"/>
    </source>
</evidence>
<dbReference type="InterPro" id="IPR005146">
    <property type="entry name" value="B3/B4_tRNA-bd"/>
</dbReference>
<evidence type="ECO:0000259" key="19">
    <source>
        <dbReference type="PROSITE" id="PS51483"/>
    </source>
</evidence>
<dbReference type="Gene3D" id="3.50.40.10">
    <property type="entry name" value="Phenylalanyl-trna Synthetase, Chain B, domain 3"/>
    <property type="match status" value="1"/>
</dbReference>
<dbReference type="CDD" id="cd02796">
    <property type="entry name" value="tRNA_bind_bactPheRS"/>
    <property type="match status" value="1"/>
</dbReference>
<evidence type="ECO:0000256" key="15">
    <source>
        <dbReference type="HAMAP-Rule" id="MF_00283"/>
    </source>
</evidence>
<evidence type="ECO:0000256" key="6">
    <source>
        <dbReference type="ARBA" id="ARBA00022598"/>
    </source>
</evidence>
<reference evidence="21" key="1">
    <citation type="submission" date="2023-07" db="EMBL/GenBank/DDBJ databases">
        <title>Novel species isolated from saline lakes on Tibetan Plateau.</title>
        <authorList>
            <person name="Lu H."/>
        </authorList>
    </citation>
    <scope>NUCLEOTIDE SEQUENCE [LARGE SCALE GENOMIC DNA]</scope>
    <source>
        <strain evidence="21">CAK8W</strain>
    </source>
</reference>
<dbReference type="SMART" id="SM00896">
    <property type="entry name" value="FDX-ACB"/>
    <property type="match status" value="1"/>
</dbReference>
<dbReference type="InterPro" id="IPR045864">
    <property type="entry name" value="aa-tRNA-synth_II/BPL/LPL"/>
</dbReference>
<dbReference type="Proteomes" id="UP001199314">
    <property type="component" value="Unassembled WGS sequence"/>
</dbReference>
<keyword evidence="10 15" id="KW-0460">Magnesium</keyword>